<evidence type="ECO:0000256" key="6">
    <source>
        <dbReference type="ARBA" id="ARBA00023004"/>
    </source>
</evidence>
<sequence length="272" mass="29509">MTVKIALYGKGGIGKSTIASNVAAATSKNGYTATIIGCDPKGDSTTSLMGGERIPSVLSYLKKGETIEEEDVVHRGFNGVNCVEVGGPEPGIGCAGRGIIVALDKLSKKSNVVEESDLVIFDVPGDIVCGGLAMPVRKDYVDMAYIVTSGEYLPMYAANNICRGLNVLDGELGGVICNSRLQNEKQEDEIVKEFASQLNAKYIAYVPKRDKVQEYERQGKTIVEADSKHEVAQVYQKISKEIMKTNKPETPTPLTDKELRQLTNNTIKQKQN</sequence>
<keyword evidence="6" id="KW-0408">Iron</keyword>
<dbReference type="PRINTS" id="PR00091">
    <property type="entry name" value="NITROGNASEII"/>
</dbReference>
<name>A0A1Y3GH22_9EURY</name>
<dbReference type="GO" id="GO:0046872">
    <property type="term" value="F:metal ion binding"/>
    <property type="evidence" value="ECO:0007669"/>
    <property type="project" value="UniProtKB-KW"/>
</dbReference>
<organism evidence="9 10">
    <name type="scientific">Methanonatronarchaeum thermophilum</name>
    <dbReference type="NCBI Taxonomy" id="1927129"/>
    <lineage>
        <taxon>Archaea</taxon>
        <taxon>Methanobacteriati</taxon>
        <taxon>Methanobacteriota</taxon>
        <taxon>Methanonatronarchaeia</taxon>
        <taxon>Methanonatronarchaeales</taxon>
        <taxon>Methanonatronarchaeaceae</taxon>
        <taxon>Methanonatronarchaeum</taxon>
    </lineage>
</organism>
<dbReference type="SUPFAM" id="SSF52540">
    <property type="entry name" value="P-loop containing nucleoside triphosphate hydrolases"/>
    <property type="match status" value="1"/>
</dbReference>
<keyword evidence="3" id="KW-0479">Metal-binding</keyword>
<dbReference type="Gene3D" id="3.40.50.300">
    <property type="entry name" value="P-loop containing nucleotide triphosphate hydrolases"/>
    <property type="match status" value="1"/>
</dbReference>
<dbReference type="AlphaFoldDB" id="A0A1Y3GH22"/>
<dbReference type="PANTHER" id="PTHR42864">
    <property type="entry name" value="LIGHT-INDEPENDENT PROTOCHLOROPHYLLIDE REDUCTASE IRON-SULFUR ATP-BINDING PROTEIN"/>
    <property type="match status" value="1"/>
</dbReference>
<dbReference type="InterPro" id="IPR000392">
    <property type="entry name" value="NifH/frxC"/>
</dbReference>
<keyword evidence="4" id="KW-0547">Nucleotide-binding</keyword>
<dbReference type="EMBL" id="MRZU01000002">
    <property type="protein sequence ID" value="OUJ19494.1"/>
    <property type="molecule type" value="Genomic_DNA"/>
</dbReference>
<proteinExistence type="inferred from homology"/>
<feature type="compositionally biased region" description="Polar residues" evidence="8">
    <location>
        <begin position="261"/>
        <end position="272"/>
    </location>
</feature>
<dbReference type="PROSITE" id="PS00746">
    <property type="entry name" value="NIFH_FRXC_1"/>
    <property type="match status" value="1"/>
</dbReference>
<comment type="cofactor">
    <cofactor evidence="1">
        <name>[4Fe-4S] cluster</name>
        <dbReference type="ChEBI" id="CHEBI:49883"/>
    </cofactor>
</comment>
<dbReference type="GO" id="GO:0016491">
    <property type="term" value="F:oxidoreductase activity"/>
    <property type="evidence" value="ECO:0007669"/>
    <property type="project" value="InterPro"/>
</dbReference>
<gene>
    <name evidence="9" type="ORF">AMET1_0165</name>
</gene>
<evidence type="ECO:0000256" key="8">
    <source>
        <dbReference type="SAM" id="MobiDB-lite"/>
    </source>
</evidence>
<evidence type="ECO:0000256" key="3">
    <source>
        <dbReference type="ARBA" id="ARBA00022723"/>
    </source>
</evidence>
<dbReference type="GO" id="GO:0051536">
    <property type="term" value="F:iron-sulfur cluster binding"/>
    <property type="evidence" value="ECO:0007669"/>
    <property type="project" value="UniProtKB-KW"/>
</dbReference>
<dbReference type="OrthoDB" id="145464at2157"/>
<comment type="caution">
    <text evidence="9">The sequence shown here is derived from an EMBL/GenBank/DDBJ whole genome shotgun (WGS) entry which is preliminary data.</text>
</comment>
<keyword evidence="10" id="KW-1185">Reference proteome</keyword>
<evidence type="ECO:0000256" key="1">
    <source>
        <dbReference type="ARBA" id="ARBA00001966"/>
    </source>
</evidence>
<dbReference type="RefSeq" id="WP_086636589.1">
    <property type="nucleotide sequence ID" value="NZ_MRZU01000002.1"/>
</dbReference>
<keyword evidence="5" id="KW-0067">ATP-binding</keyword>
<feature type="region of interest" description="Disordered" evidence="8">
    <location>
        <begin position="244"/>
        <end position="272"/>
    </location>
</feature>
<dbReference type="GO" id="GO:0005524">
    <property type="term" value="F:ATP binding"/>
    <property type="evidence" value="ECO:0007669"/>
    <property type="project" value="UniProtKB-KW"/>
</dbReference>
<dbReference type="InterPro" id="IPR030655">
    <property type="entry name" value="NifH/chlL_CS"/>
</dbReference>
<reference evidence="9 10" key="1">
    <citation type="submission" date="2016-12" db="EMBL/GenBank/DDBJ databases">
        <title>Discovery of methanogenic haloarchaea.</title>
        <authorList>
            <person name="Sorokin D.Y."/>
            <person name="Makarova K.S."/>
            <person name="Abbas B."/>
            <person name="Ferrer M."/>
            <person name="Golyshin P.N."/>
        </authorList>
    </citation>
    <scope>NUCLEOTIDE SEQUENCE [LARGE SCALE GENOMIC DNA]</scope>
    <source>
        <strain evidence="9">AMET1</strain>
    </source>
</reference>
<comment type="similarity">
    <text evidence="2">Belongs to the NifH/BchL/ChlL family.</text>
</comment>
<keyword evidence="7" id="KW-0411">Iron-sulfur</keyword>
<dbReference type="PIRSF" id="PIRSF000363">
    <property type="entry name" value="Nitrogenase_iron"/>
    <property type="match status" value="1"/>
</dbReference>
<dbReference type="Pfam" id="PF00142">
    <property type="entry name" value="Fer4_NifH"/>
    <property type="match status" value="1"/>
</dbReference>
<dbReference type="InterPro" id="IPR027417">
    <property type="entry name" value="P-loop_NTPase"/>
</dbReference>
<dbReference type="PROSITE" id="PS51026">
    <property type="entry name" value="NIFH_FRXC_3"/>
    <property type="match status" value="1"/>
</dbReference>
<dbReference type="PANTHER" id="PTHR42864:SF2">
    <property type="entry name" value="LIGHT-INDEPENDENT PROTOCHLOROPHYLLIDE REDUCTASE IRON-SULFUR ATP-BINDING PROTEIN"/>
    <property type="match status" value="1"/>
</dbReference>
<evidence type="ECO:0000256" key="5">
    <source>
        <dbReference type="ARBA" id="ARBA00022840"/>
    </source>
</evidence>
<dbReference type="Proteomes" id="UP000195137">
    <property type="component" value="Unassembled WGS sequence"/>
</dbReference>
<accession>A0A1Y3GH22</accession>
<protein>
    <submittedName>
        <fullName evidence="9">Nitrogenase subunit NifH, ATPase</fullName>
    </submittedName>
</protein>
<evidence type="ECO:0000256" key="7">
    <source>
        <dbReference type="ARBA" id="ARBA00023014"/>
    </source>
</evidence>
<evidence type="ECO:0000313" key="9">
    <source>
        <dbReference type="EMBL" id="OUJ19494.1"/>
    </source>
</evidence>
<evidence type="ECO:0000256" key="2">
    <source>
        <dbReference type="ARBA" id="ARBA00005504"/>
    </source>
</evidence>
<evidence type="ECO:0000256" key="4">
    <source>
        <dbReference type="ARBA" id="ARBA00022741"/>
    </source>
</evidence>
<evidence type="ECO:0000313" key="10">
    <source>
        <dbReference type="Proteomes" id="UP000195137"/>
    </source>
</evidence>